<evidence type="ECO:0000313" key="6">
    <source>
        <dbReference type="Proteomes" id="UP000219369"/>
    </source>
</evidence>
<dbReference type="OrthoDB" id="5100833at2759"/>
<dbReference type="VEuPathDB" id="FungiDB:HZS61_001905"/>
<dbReference type="Proteomes" id="UP000219369">
    <property type="component" value="Unassembled WGS sequence"/>
</dbReference>
<dbReference type="VEuPathDB" id="FungiDB:FOC1_g10001671"/>
<protein>
    <recommendedName>
        <fullName evidence="4">Reverse transcriptase domain-containing protein</fullName>
    </recommendedName>
</protein>
<dbReference type="FunFam" id="3.30.70.270:FF:000063">
    <property type="entry name" value="Zinc knuckle domaincontaining protein"/>
    <property type="match status" value="1"/>
</dbReference>
<dbReference type="InterPro" id="IPR041577">
    <property type="entry name" value="RT_RNaseH_2"/>
</dbReference>
<dbReference type="PANTHER" id="PTHR37984">
    <property type="entry name" value="PROTEIN CBG26694"/>
    <property type="match status" value="1"/>
</dbReference>
<dbReference type="SUPFAM" id="SSF56672">
    <property type="entry name" value="DNA/RNA polymerases"/>
    <property type="match status" value="1"/>
</dbReference>
<evidence type="ECO:0000313" key="5">
    <source>
        <dbReference type="EMBL" id="SCO92825.1"/>
    </source>
</evidence>
<dbReference type="InterPro" id="IPR043128">
    <property type="entry name" value="Rev_trsase/Diguanyl_cyclase"/>
</dbReference>
<comment type="subcellular location">
    <subcellularLocation>
        <location evidence="1">Mitochondrion</location>
    </subcellularLocation>
</comment>
<keyword evidence="3" id="KW-0511">Multifunctional enzyme</keyword>
<dbReference type="EMBL" id="FMJY01000015">
    <property type="protein sequence ID" value="SCO92825.1"/>
    <property type="molecule type" value="Genomic_DNA"/>
</dbReference>
<dbReference type="Gene3D" id="3.30.70.270">
    <property type="match status" value="2"/>
</dbReference>
<dbReference type="VEuPathDB" id="FungiDB:FOC4_g10000498"/>
<name>A0A2H3TYX3_FUSOX</name>
<evidence type="ECO:0000256" key="2">
    <source>
        <dbReference type="ARBA" id="ARBA00023128"/>
    </source>
</evidence>
<accession>A0A2H3TYX3</accession>
<dbReference type="PANTHER" id="PTHR37984:SF5">
    <property type="entry name" value="PROTEIN NYNRIN-LIKE"/>
    <property type="match status" value="1"/>
</dbReference>
<reference evidence="6" key="1">
    <citation type="submission" date="2016-09" db="EMBL/GenBank/DDBJ databases">
        <authorList>
            <person name="Guldener U."/>
        </authorList>
    </citation>
    <scope>NUCLEOTIDE SEQUENCE [LARGE SCALE GENOMIC DNA]</scope>
    <source>
        <strain evidence="6">V64-1</strain>
    </source>
</reference>
<organism evidence="5 6">
    <name type="scientific">Fusarium oxysporum</name>
    <name type="common">Fusarium vascular wilt</name>
    <dbReference type="NCBI Taxonomy" id="5507"/>
    <lineage>
        <taxon>Eukaryota</taxon>
        <taxon>Fungi</taxon>
        <taxon>Dikarya</taxon>
        <taxon>Ascomycota</taxon>
        <taxon>Pezizomycotina</taxon>
        <taxon>Sordariomycetes</taxon>
        <taxon>Hypocreomycetidae</taxon>
        <taxon>Hypocreales</taxon>
        <taxon>Nectriaceae</taxon>
        <taxon>Fusarium</taxon>
        <taxon>Fusarium oxysporum species complex</taxon>
    </lineage>
</organism>
<dbReference type="AlphaFoldDB" id="A0A2H3TYX3"/>
<dbReference type="InterPro" id="IPR050951">
    <property type="entry name" value="Retrovirus_Pol_polyprotein"/>
</dbReference>
<feature type="domain" description="Reverse transcriptase" evidence="4">
    <location>
        <begin position="1"/>
        <end position="178"/>
    </location>
</feature>
<dbReference type="InterPro" id="IPR000477">
    <property type="entry name" value="RT_dom"/>
</dbReference>
<dbReference type="CDD" id="cd01647">
    <property type="entry name" value="RT_LTR"/>
    <property type="match status" value="1"/>
</dbReference>
<dbReference type="Pfam" id="PF17919">
    <property type="entry name" value="RT_RNaseH_2"/>
    <property type="match status" value="1"/>
</dbReference>
<dbReference type="Pfam" id="PF00078">
    <property type="entry name" value="RVT_1"/>
    <property type="match status" value="1"/>
</dbReference>
<evidence type="ECO:0000256" key="1">
    <source>
        <dbReference type="ARBA" id="ARBA00004173"/>
    </source>
</evidence>
<keyword evidence="2" id="KW-0496">Mitochondrion</keyword>
<gene>
    <name evidence="5" type="ORF">FRV6_16953</name>
</gene>
<dbReference type="CDD" id="cd09274">
    <property type="entry name" value="RNase_HI_RT_Ty3"/>
    <property type="match status" value="1"/>
</dbReference>
<dbReference type="PROSITE" id="PS50878">
    <property type="entry name" value="RT_POL"/>
    <property type="match status" value="1"/>
</dbReference>
<proteinExistence type="predicted"/>
<evidence type="ECO:0000256" key="3">
    <source>
        <dbReference type="ARBA" id="ARBA00023268"/>
    </source>
</evidence>
<dbReference type="GO" id="GO:0005739">
    <property type="term" value="C:mitochondrion"/>
    <property type="evidence" value="ECO:0007669"/>
    <property type="project" value="UniProtKB-SubCell"/>
</dbReference>
<dbReference type="InterPro" id="IPR043502">
    <property type="entry name" value="DNA/RNA_pol_sf"/>
</dbReference>
<sequence length="480" mass="57124">METQPSTRIPMAITLQPTIQLENWPVDYRQLNEITEKDRTPLPLINELKDRLFNKKWFTALDLKSAYNLIRIKEGDKWKTAFRTKYGLFEYLVMPFGLTNAPAVFQRIITNVLREYLNIFIVYYLDDILIFSDTEEEHTEHVHKVLKALQDANMLIKPTKRFANYYRRFIKGFSKIAIPLTEITKKDKQFQWNDKAQRAFKQLKSAITSEPVLAMFNPDRQVELETDASDFALGRQIGQRYDDGMLHPIAFYSHKMHGAELNYPIYDKEFLAIINYFKEYQHYLRGSKHQVKVFTDHKNIAYFATTQELNRQQLRYAEYLYEFDFTIAHYKGTDNRRADAISQRPDFDTGTVKTKEQLLEHNIKGEYQFTQPVKTIARTTKRPRPLPEHRGLLYHNGEQDFVNWLRGSRYNQNSGMTYFKGRIEIPNKHISTIFNHYHNLIPHDGDYKKTWDQMKDIYDGITLEHHLRDTNLTDNYNHYQ</sequence>
<dbReference type="Gene3D" id="3.10.10.10">
    <property type="entry name" value="HIV Type 1 Reverse Transcriptase, subunit A, domain 1"/>
    <property type="match status" value="1"/>
</dbReference>
<evidence type="ECO:0000259" key="4">
    <source>
        <dbReference type="PROSITE" id="PS50878"/>
    </source>
</evidence>
<dbReference type="GO" id="GO:0003824">
    <property type="term" value="F:catalytic activity"/>
    <property type="evidence" value="ECO:0007669"/>
    <property type="project" value="UniProtKB-KW"/>
</dbReference>